<accession>A0A2T5TVR3</accession>
<protein>
    <submittedName>
        <fullName evidence="1">Uncharacterized protein</fullName>
    </submittedName>
</protein>
<name>A0A2T5TVR3_9SPHN</name>
<organism evidence="1 2">
    <name type="scientific">Sphingomonas faeni</name>
    <dbReference type="NCBI Taxonomy" id="185950"/>
    <lineage>
        <taxon>Bacteria</taxon>
        <taxon>Pseudomonadati</taxon>
        <taxon>Pseudomonadota</taxon>
        <taxon>Alphaproteobacteria</taxon>
        <taxon>Sphingomonadales</taxon>
        <taxon>Sphingomonadaceae</taxon>
        <taxon>Sphingomonas</taxon>
    </lineage>
</organism>
<dbReference type="AlphaFoldDB" id="A0A2T5TVR3"/>
<dbReference type="EMBL" id="QAYE01000027">
    <property type="protein sequence ID" value="PTW43357.1"/>
    <property type="molecule type" value="Genomic_DNA"/>
</dbReference>
<sequence length="201" mass="21861">MSAHSGPAIACLLSLAATGCGAPAPRVPDTAPFQYNGITLYFPKGTVEARIEEGAKTRAYARLVPDRPKSGSSVDARYYIDLGRGFTGKSSGGGYRLGFNEYPSNSVQTKLDEDHTMFCPAPDGLRLFFQCAVLLRSVPAAAIQFKTAPLSPEVARSMVTDAELYLTRAKAQKATNRTSERRLSEPTPRKPLIFVPYPYNH</sequence>
<evidence type="ECO:0000313" key="2">
    <source>
        <dbReference type="Proteomes" id="UP000244013"/>
    </source>
</evidence>
<proteinExistence type="predicted"/>
<evidence type="ECO:0000313" key="1">
    <source>
        <dbReference type="EMBL" id="PTW43357.1"/>
    </source>
</evidence>
<reference evidence="1 2" key="1">
    <citation type="submission" date="2018-04" db="EMBL/GenBank/DDBJ databases">
        <title>Genomic Encyclopedia of Type Strains, Phase III (KMG-III): the genomes of soil and plant-associated and newly described type strains.</title>
        <authorList>
            <person name="Whitman W."/>
        </authorList>
    </citation>
    <scope>NUCLEOTIDE SEQUENCE [LARGE SCALE GENOMIC DNA]</scope>
    <source>
        <strain evidence="1 2">MA-olki</strain>
    </source>
</reference>
<dbReference type="Proteomes" id="UP000244013">
    <property type="component" value="Unassembled WGS sequence"/>
</dbReference>
<comment type="caution">
    <text evidence="1">The sequence shown here is derived from an EMBL/GenBank/DDBJ whole genome shotgun (WGS) entry which is preliminary data.</text>
</comment>
<gene>
    <name evidence="1" type="ORF">C8J25_1271</name>
</gene>